<feature type="domain" description="Neurofascin/L1/NrCAM C-terminal" evidence="6">
    <location>
        <begin position="23"/>
        <end position="76"/>
    </location>
</feature>
<dbReference type="InterPro" id="IPR026966">
    <property type="entry name" value="Neurofascin/L1/NrCAM_C"/>
</dbReference>
<proteinExistence type="predicted"/>
<feature type="compositionally biased region" description="Pro residues" evidence="5">
    <location>
        <begin position="94"/>
        <end position="103"/>
    </location>
</feature>
<keyword evidence="2" id="KW-0812">Transmembrane</keyword>
<protein>
    <recommendedName>
        <fullName evidence="6">Neurofascin/L1/NrCAM C-terminal domain-containing protein</fullName>
    </recommendedName>
</protein>
<evidence type="ECO:0000313" key="8">
    <source>
        <dbReference type="Proteomes" id="UP000288216"/>
    </source>
</evidence>
<dbReference type="Proteomes" id="UP000288216">
    <property type="component" value="Unassembled WGS sequence"/>
</dbReference>
<keyword evidence="3" id="KW-1133">Transmembrane helix</keyword>
<feature type="compositionally biased region" description="Basic and acidic residues" evidence="5">
    <location>
        <begin position="19"/>
        <end position="30"/>
    </location>
</feature>
<evidence type="ECO:0000256" key="1">
    <source>
        <dbReference type="ARBA" id="ARBA00004167"/>
    </source>
</evidence>
<dbReference type="OrthoDB" id="6244967at2759"/>
<dbReference type="OMA" id="CIDTEDH"/>
<dbReference type="Pfam" id="PF13882">
    <property type="entry name" value="Bravo_FIGEY"/>
    <property type="match status" value="1"/>
</dbReference>
<evidence type="ECO:0000313" key="7">
    <source>
        <dbReference type="EMBL" id="GCB73791.1"/>
    </source>
</evidence>
<dbReference type="EMBL" id="BFAA01000742">
    <property type="protein sequence ID" value="GCB73791.1"/>
    <property type="molecule type" value="Genomic_DNA"/>
</dbReference>
<evidence type="ECO:0000256" key="5">
    <source>
        <dbReference type="SAM" id="MobiDB-lite"/>
    </source>
</evidence>
<comment type="caution">
    <text evidence="7">The sequence shown here is derived from an EMBL/GenBank/DDBJ whole genome shotgun (WGS) entry which is preliminary data.</text>
</comment>
<evidence type="ECO:0000256" key="2">
    <source>
        <dbReference type="ARBA" id="ARBA00022692"/>
    </source>
</evidence>
<keyword evidence="4" id="KW-0472">Membrane</keyword>
<dbReference type="STRING" id="75743.A0A401PL29"/>
<gene>
    <name evidence="7" type="ORF">scyTo_0002873</name>
</gene>
<comment type="subcellular location">
    <subcellularLocation>
        <location evidence="1">Membrane</location>
        <topology evidence="1">Single-pass membrane protein</topology>
    </subcellularLocation>
</comment>
<dbReference type="AlphaFoldDB" id="A0A401PL29"/>
<evidence type="ECO:0000256" key="3">
    <source>
        <dbReference type="ARBA" id="ARBA00022989"/>
    </source>
</evidence>
<reference evidence="7 8" key="1">
    <citation type="journal article" date="2018" name="Nat. Ecol. Evol.">
        <title>Shark genomes provide insights into elasmobranch evolution and the origin of vertebrates.</title>
        <authorList>
            <person name="Hara Y"/>
            <person name="Yamaguchi K"/>
            <person name="Onimaru K"/>
            <person name="Kadota M"/>
            <person name="Koyanagi M"/>
            <person name="Keeley SD"/>
            <person name="Tatsumi K"/>
            <person name="Tanaka K"/>
            <person name="Motone F"/>
            <person name="Kageyama Y"/>
            <person name="Nozu R"/>
            <person name="Adachi N"/>
            <person name="Nishimura O"/>
            <person name="Nakagawa R"/>
            <person name="Tanegashima C"/>
            <person name="Kiyatake I"/>
            <person name="Matsumoto R"/>
            <person name="Murakumo K"/>
            <person name="Nishida K"/>
            <person name="Terakita A"/>
            <person name="Kuratani S"/>
            <person name="Sato K"/>
            <person name="Hyodo S Kuraku.S."/>
        </authorList>
    </citation>
    <scope>NUCLEOTIDE SEQUENCE [LARGE SCALE GENOMIC DNA]</scope>
</reference>
<sequence length="103" mass="11112">MSPPSSILFLIHSTNGKHRSLESDNEDSKKPQGSQSSVDGTVKQEESDDSIVIYGDGDGNSRFGEDGSFIGQYTVKKDKEETEGNDSSEATSPVNPPYPLAQM</sequence>
<accession>A0A401PL29</accession>
<organism evidence="7 8">
    <name type="scientific">Scyliorhinus torazame</name>
    <name type="common">Cloudy catshark</name>
    <name type="synonym">Catulus torazame</name>
    <dbReference type="NCBI Taxonomy" id="75743"/>
    <lineage>
        <taxon>Eukaryota</taxon>
        <taxon>Metazoa</taxon>
        <taxon>Chordata</taxon>
        <taxon>Craniata</taxon>
        <taxon>Vertebrata</taxon>
        <taxon>Chondrichthyes</taxon>
        <taxon>Elasmobranchii</taxon>
        <taxon>Galeomorphii</taxon>
        <taxon>Galeoidea</taxon>
        <taxon>Carcharhiniformes</taxon>
        <taxon>Scyliorhinidae</taxon>
        <taxon>Scyliorhinus</taxon>
    </lineage>
</organism>
<keyword evidence="8" id="KW-1185">Reference proteome</keyword>
<dbReference type="GO" id="GO:0016020">
    <property type="term" value="C:membrane"/>
    <property type="evidence" value="ECO:0007669"/>
    <property type="project" value="UniProtKB-SubCell"/>
</dbReference>
<name>A0A401PL29_SCYTO</name>
<evidence type="ECO:0000259" key="6">
    <source>
        <dbReference type="Pfam" id="PF13882"/>
    </source>
</evidence>
<evidence type="ECO:0000256" key="4">
    <source>
        <dbReference type="ARBA" id="ARBA00023136"/>
    </source>
</evidence>
<feature type="region of interest" description="Disordered" evidence="5">
    <location>
        <begin position="12"/>
        <end position="103"/>
    </location>
</feature>